<dbReference type="InterPro" id="IPR013762">
    <property type="entry name" value="Integrase-like_cat_sf"/>
</dbReference>
<keyword evidence="2" id="KW-0229">DNA integration</keyword>
<dbReference type="InterPro" id="IPR050808">
    <property type="entry name" value="Phage_Integrase"/>
</dbReference>
<proteinExistence type="inferred from homology"/>
<evidence type="ECO:0000256" key="3">
    <source>
        <dbReference type="ARBA" id="ARBA00023125"/>
    </source>
</evidence>
<evidence type="ECO:0000256" key="5">
    <source>
        <dbReference type="SAM" id="MobiDB-lite"/>
    </source>
</evidence>
<dbReference type="Proteomes" id="UP000295783">
    <property type="component" value="Unassembled WGS sequence"/>
</dbReference>
<dbReference type="GO" id="GO:0006310">
    <property type="term" value="P:DNA recombination"/>
    <property type="evidence" value="ECO:0007669"/>
    <property type="project" value="UniProtKB-KW"/>
</dbReference>
<name>A0A4R6WPC9_9PROT</name>
<dbReference type="GO" id="GO:0015074">
    <property type="term" value="P:DNA integration"/>
    <property type="evidence" value="ECO:0007669"/>
    <property type="project" value="UniProtKB-KW"/>
</dbReference>
<keyword evidence="8" id="KW-1185">Reference proteome</keyword>
<evidence type="ECO:0000259" key="6">
    <source>
        <dbReference type="PROSITE" id="PS51898"/>
    </source>
</evidence>
<dbReference type="InterPro" id="IPR002104">
    <property type="entry name" value="Integrase_catalytic"/>
</dbReference>
<keyword evidence="3" id="KW-0238">DNA-binding</keyword>
<dbReference type="SUPFAM" id="SSF56349">
    <property type="entry name" value="DNA breaking-rejoining enzymes"/>
    <property type="match status" value="1"/>
</dbReference>
<dbReference type="Pfam" id="PF13356">
    <property type="entry name" value="Arm-DNA-bind_3"/>
    <property type="match status" value="1"/>
</dbReference>
<evidence type="ECO:0000256" key="1">
    <source>
        <dbReference type="ARBA" id="ARBA00008857"/>
    </source>
</evidence>
<feature type="domain" description="Tyr recombinase" evidence="6">
    <location>
        <begin position="227"/>
        <end position="403"/>
    </location>
</feature>
<dbReference type="Gene3D" id="3.30.160.390">
    <property type="entry name" value="Integrase, DNA-binding domain"/>
    <property type="match status" value="1"/>
</dbReference>
<dbReference type="CDD" id="cd01189">
    <property type="entry name" value="INT_ICEBs1_C_like"/>
    <property type="match status" value="1"/>
</dbReference>
<evidence type="ECO:0000313" key="7">
    <source>
        <dbReference type="EMBL" id="TDQ83071.1"/>
    </source>
</evidence>
<dbReference type="EMBL" id="SNYW01000007">
    <property type="protein sequence ID" value="TDQ83071.1"/>
    <property type="molecule type" value="Genomic_DNA"/>
</dbReference>
<protein>
    <submittedName>
        <fullName evidence="7">Site-specific recombinase XerD</fullName>
    </submittedName>
</protein>
<dbReference type="AlphaFoldDB" id="A0A4R6WPC9"/>
<evidence type="ECO:0000313" key="8">
    <source>
        <dbReference type="Proteomes" id="UP000295783"/>
    </source>
</evidence>
<dbReference type="Gene3D" id="1.10.443.10">
    <property type="entry name" value="Intergrase catalytic core"/>
    <property type="match status" value="1"/>
</dbReference>
<dbReference type="InterPro" id="IPR025166">
    <property type="entry name" value="Integrase_DNA_bind_dom"/>
</dbReference>
<keyword evidence="4" id="KW-0233">DNA recombination</keyword>
<dbReference type="InterPro" id="IPR010998">
    <property type="entry name" value="Integrase_recombinase_N"/>
</dbReference>
<feature type="region of interest" description="Disordered" evidence="5">
    <location>
        <begin position="410"/>
        <end position="432"/>
    </location>
</feature>
<dbReference type="Gene3D" id="1.10.150.130">
    <property type="match status" value="1"/>
</dbReference>
<dbReference type="PANTHER" id="PTHR30629">
    <property type="entry name" value="PROPHAGE INTEGRASE"/>
    <property type="match status" value="1"/>
</dbReference>
<dbReference type="PROSITE" id="PS51898">
    <property type="entry name" value="TYR_RECOMBINASE"/>
    <property type="match status" value="1"/>
</dbReference>
<dbReference type="InterPro" id="IPR038488">
    <property type="entry name" value="Integrase_DNA-bd_sf"/>
</dbReference>
<comment type="caution">
    <text evidence="7">The sequence shown here is derived from an EMBL/GenBank/DDBJ whole genome shotgun (WGS) entry which is preliminary data.</text>
</comment>
<dbReference type="PANTHER" id="PTHR30629:SF2">
    <property type="entry name" value="PROPHAGE INTEGRASE INTS-RELATED"/>
    <property type="match status" value="1"/>
</dbReference>
<dbReference type="Pfam" id="PF00589">
    <property type="entry name" value="Phage_integrase"/>
    <property type="match status" value="1"/>
</dbReference>
<evidence type="ECO:0000256" key="4">
    <source>
        <dbReference type="ARBA" id="ARBA00023172"/>
    </source>
</evidence>
<organism evidence="7 8">
    <name type="scientific">Dongia mobilis</name>
    <dbReference type="NCBI Taxonomy" id="578943"/>
    <lineage>
        <taxon>Bacteria</taxon>
        <taxon>Pseudomonadati</taxon>
        <taxon>Pseudomonadota</taxon>
        <taxon>Alphaproteobacteria</taxon>
        <taxon>Rhodospirillales</taxon>
        <taxon>Dongiaceae</taxon>
        <taxon>Dongia</taxon>
    </lineage>
</organism>
<evidence type="ECO:0000256" key="2">
    <source>
        <dbReference type="ARBA" id="ARBA00022908"/>
    </source>
</evidence>
<accession>A0A4R6WPC9</accession>
<dbReference type="InterPro" id="IPR011010">
    <property type="entry name" value="DNA_brk_join_enz"/>
</dbReference>
<comment type="similarity">
    <text evidence="1">Belongs to the 'phage' integrase family.</text>
</comment>
<sequence>MATIKITKRTVDSLTPQDKPYAVYDSELKGFGIRVQPSGVASYIVEYRPDGGGRAVAKKRMAIGRVGELTPDKAREIAKDRLSEVRQGVDPLSDRQTKRREMKVSGLIDLWEEIRPTGKRTGRPMAERTRSYTLARLRHHVVPILGSKRVSEVTVDDVNDLIRRVTAGETKLDGESAKKRGRIRVRGGEGAARKVASDLSIIYGFAIEKRIVAINPVTAARKPKAGKRFDFLRTEEIKELGQALSDMEQEGANGAGITILRLLLITGARPAEIEGLRWEELDLKARCIRVRNSKTGYSVRPLPPSAISILKKQSRVNDSPYVFPATRGDGHFLGSKKLWNEARRRAKLPEKVRYHARHTVASLALSEGHDVASVAAIMGHANPRTTLTVYAHVLDKKATQAADQVGAKIRDALNGGSRRRKKAALKKTSPTS</sequence>
<dbReference type="RefSeq" id="WP_166645029.1">
    <property type="nucleotide sequence ID" value="NZ_SNYW01000007.1"/>
</dbReference>
<gene>
    <name evidence="7" type="ORF">A8950_1353</name>
</gene>
<reference evidence="7 8" key="1">
    <citation type="submission" date="2019-03" db="EMBL/GenBank/DDBJ databases">
        <title>Genomic Encyclopedia of Type Strains, Phase III (KMG-III): the genomes of soil and plant-associated and newly described type strains.</title>
        <authorList>
            <person name="Whitman W."/>
        </authorList>
    </citation>
    <scope>NUCLEOTIDE SEQUENCE [LARGE SCALE GENOMIC DNA]</scope>
    <source>
        <strain evidence="7 8">CGMCC 1.7660</strain>
    </source>
</reference>
<dbReference type="GO" id="GO:0003677">
    <property type="term" value="F:DNA binding"/>
    <property type="evidence" value="ECO:0007669"/>
    <property type="project" value="UniProtKB-KW"/>
</dbReference>